<dbReference type="Proteomes" id="UP000466442">
    <property type="component" value="Unassembled WGS sequence"/>
</dbReference>
<dbReference type="EMBL" id="WIXP02000006">
    <property type="protein sequence ID" value="KAF6209270.1"/>
    <property type="molecule type" value="Genomic_DNA"/>
</dbReference>
<feature type="compositionally biased region" description="Basic and acidic residues" evidence="1">
    <location>
        <begin position="1658"/>
        <end position="1690"/>
    </location>
</feature>
<feature type="region of interest" description="Disordered" evidence="1">
    <location>
        <begin position="5297"/>
        <end position="5355"/>
    </location>
</feature>
<feature type="compositionally biased region" description="Basic and acidic residues" evidence="1">
    <location>
        <begin position="2029"/>
        <end position="2049"/>
    </location>
</feature>
<feature type="compositionally biased region" description="Basic and acidic residues" evidence="1">
    <location>
        <begin position="1443"/>
        <end position="1463"/>
    </location>
</feature>
<feature type="compositionally biased region" description="Polar residues" evidence="1">
    <location>
        <begin position="2793"/>
        <end position="2802"/>
    </location>
</feature>
<feature type="region of interest" description="Disordered" evidence="1">
    <location>
        <begin position="3074"/>
        <end position="3226"/>
    </location>
</feature>
<feature type="region of interest" description="Disordered" evidence="1">
    <location>
        <begin position="3487"/>
        <end position="3772"/>
    </location>
</feature>
<feature type="compositionally biased region" description="Basic and acidic residues" evidence="1">
    <location>
        <begin position="3705"/>
        <end position="3725"/>
    </location>
</feature>
<feature type="compositionally biased region" description="Polar residues" evidence="1">
    <location>
        <begin position="6187"/>
        <end position="6201"/>
    </location>
</feature>
<feature type="compositionally biased region" description="Polar residues" evidence="1">
    <location>
        <begin position="3557"/>
        <end position="3566"/>
    </location>
</feature>
<feature type="compositionally biased region" description="Low complexity" evidence="1">
    <location>
        <begin position="1985"/>
        <end position="2008"/>
    </location>
</feature>
<feature type="compositionally biased region" description="Basic and acidic residues" evidence="1">
    <location>
        <begin position="3131"/>
        <end position="3148"/>
    </location>
</feature>
<feature type="compositionally biased region" description="Basic and acidic residues" evidence="1">
    <location>
        <begin position="1726"/>
        <end position="1744"/>
    </location>
</feature>
<feature type="compositionally biased region" description="Polar residues" evidence="1">
    <location>
        <begin position="3726"/>
        <end position="3741"/>
    </location>
</feature>
<feature type="compositionally biased region" description="Basic and acidic residues" evidence="1">
    <location>
        <begin position="3634"/>
        <end position="3651"/>
    </location>
</feature>
<feature type="compositionally biased region" description="Low complexity" evidence="1">
    <location>
        <begin position="3574"/>
        <end position="3589"/>
    </location>
</feature>
<feature type="compositionally biased region" description="Basic and acidic residues" evidence="1">
    <location>
        <begin position="1424"/>
        <end position="1436"/>
    </location>
</feature>
<feature type="region of interest" description="Disordered" evidence="1">
    <location>
        <begin position="6130"/>
        <end position="6164"/>
    </location>
</feature>
<feature type="compositionally biased region" description="Polar residues" evidence="1">
    <location>
        <begin position="6144"/>
        <end position="6156"/>
    </location>
</feature>
<feature type="region of interest" description="Disordered" evidence="1">
    <location>
        <begin position="3794"/>
        <end position="3835"/>
    </location>
</feature>
<feature type="compositionally biased region" description="Basic and acidic residues" evidence="1">
    <location>
        <begin position="1941"/>
        <end position="1960"/>
    </location>
</feature>
<feature type="region of interest" description="Disordered" evidence="1">
    <location>
        <begin position="4116"/>
        <end position="4142"/>
    </location>
</feature>
<feature type="region of interest" description="Disordered" evidence="1">
    <location>
        <begin position="4443"/>
        <end position="4482"/>
    </location>
</feature>
<feature type="compositionally biased region" description="Basic and acidic residues" evidence="1">
    <location>
        <begin position="4116"/>
        <end position="4135"/>
    </location>
</feature>
<feature type="region of interest" description="Disordered" evidence="1">
    <location>
        <begin position="2401"/>
        <end position="2437"/>
    </location>
</feature>
<feature type="region of interest" description="Disordered" evidence="1">
    <location>
        <begin position="6176"/>
        <end position="6219"/>
    </location>
</feature>
<feature type="region of interest" description="Disordered" evidence="1">
    <location>
        <begin position="1787"/>
        <end position="2308"/>
    </location>
</feature>
<proteinExistence type="predicted"/>
<feature type="compositionally biased region" description="Basic and acidic residues" evidence="1">
    <location>
        <begin position="2476"/>
        <end position="2487"/>
    </location>
</feature>
<feature type="compositionally biased region" description="Basic and acidic residues" evidence="1">
    <location>
        <begin position="1388"/>
        <end position="1402"/>
    </location>
</feature>
<feature type="compositionally biased region" description="Basic and acidic residues" evidence="1">
    <location>
        <begin position="2495"/>
        <end position="2519"/>
    </location>
</feature>
<feature type="compositionally biased region" description="Basic and acidic residues" evidence="1">
    <location>
        <begin position="1911"/>
        <end position="1930"/>
    </location>
</feature>
<feature type="compositionally biased region" description="Low complexity" evidence="1">
    <location>
        <begin position="3620"/>
        <end position="3631"/>
    </location>
</feature>
<keyword evidence="3" id="KW-1185">Reference proteome</keyword>
<feature type="compositionally biased region" description="Polar residues" evidence="1">
    <location>
        <begin position="1288"/>
        <end position="1308"/>
    </location>
</feature>
<evidence type="ECO:0000313" key="3">
    <source>
        <dbReference type="Proteomes" id="UP000466442"/>
    </source>
</evidence>
<feature type="compositionally biased region" description="Basic and acidic residues" evidence="1">
    <location>
        <begin position="3745"/>
        <end position="3755"/>
    </location>
</feature>
<feature type="compositionally biased region" description="Polar residues" evidence="1">
    <location>
        <begin position="1361"/>
        <end position="1386"/>
    </location>
</feature>
<feature type="compositionally biased region" description="Basic residues" evidence="1">
    <location>
        <begin position="3095"/>
        <end position="3104"/>
    </location>
</feature>
<feature type="region of interest" description="Disordered" evidence="1">
    <location>
        <begin position="1167"/>
        <end position="1233"/>
    </location>
</feature>
<feature type="compositionally biased region" description="Polar residues" evidence="1">
    <location>
        <begin position="3590"/>
        <end position="3615"/>
    </location>
</feature>
<feature type="compositionally biased region" description="Polar residues" evidence="1">
    <location>
        <begin position="1845"/>
        <end position="1862"/>
    </location>
</feature>
<feature type="compositionally biased region" description="Polar residues" evidence="1">
    <location>
        <begin position="2276"/>
        <end position="2293"/>
    </location>
</feature>
<feature type="compositionally biased region" description="Basic and acidic residues" evidence="1">
    <location>
        <begin position="2847"/>
        <end position="2856"/>
    </location>
</feature>
<feature type="region of interest" description="Disordered" evidence="1">
    <location>
        <begin position="1577"/>
        <end position="1625"/>
    </location>
</feature>
<feature type="region of interest" description="Disordered" evidence="1">
    <location>
        <begin position="5706"/>
        <end position="5756"/>
    </location>
</feature>
<feature type="compositionally biased region" description="Polar residues" evidence="1">
    <location>
        <begin position="3874"/>
        <end position="3886"/>
    </location>
</feature>
<feature type="region of interest" description="Disordered" evidence="1">
    <location>
        <begin position="5202"/>
        <end position="5223"/>
    </location>
</feature>
<feature type="region of interest" description="Disordered" evidence="1">
    <location>
        <begin position="673"/>
        <end position="693"/>
    </location>
</feature>
<evidence type="ECO:0000313" key="2">
    <source>
        <dbReference type="EMBL" id="KAF6209270.1"/>
    </source>
</evidence>
<feature type="region of interest" description="Disordered" evidence="1">
    <location>
        <begin position="2654"/>
        <end position="3019"/>
    </location>
</feature>
<comment type="caution">
    <text evidence="2">The sequence shown here is derived from an EMBL/GenBank/DDBJ whole genome shotgun (WGS) entry which is preliminary data.</text>
</comment>
<organism evidence="2 3">
    <name type="scientific">Apolygus lucorum</name>
    <name type="common">Small green plant bug</name>
    <name type="synonym">Lygocoris lucorum</name>
    <dbReference type="NCBI Taxonomy" id="248454"/>
    <lineage>
        <taxon>Eukaryota</taxon>
        <taxon>Metazoa</taxon>
        <taxon>Ecdysozoa</taxon>
        <taxon>Arthropoda</taxon>
        <taxon>Hexapoda</taxon>
        <taxon>Insecta</taxon>
        <taxon>Pterygota</taxon>
        <taxon>Neoptera</taxon>
        <taxon>Paraneoptera</taxon>
        <taxon>Hemiptera</taxon>
        <taxon>Heteroptera</taxon>
        <taxon>Panheteroptera</taxon>
        <taxon>Cimicomorpha</taxon>
        <taxon>Miridae</taxon>
        <taxon>Mirini</taxon>
        <taxon>Apolygus</taxon>
    </lineage>
</organism>
<feature type="compositionally biased region" description="Basic and acidic residues" evidence="1">
    <location>
        <begin position="1577"/>
        <end position="1608"/>
    </location>
</feature>
<feature type="compositionally biased region" description="Polar residues" evidence="1">
    <location>
        <begin position="577"/>
        <end position="595"/>
    </location>
</feature>
<feature type="compositionally biased region" description="Basic and acidic residues" evidence="1">
    <location>
        <begin position="2824"/>
        <end position="2840"/>
    </location>
</feature>
<protein>
    <submittedName>
        <fullName evidence="2">Uncharacterized protein</fullName>
    </submittedName>
</protein>
<feature type="compositionally biased region" description="Polar residues" evidence="1">
    <location>
        <begin position="3002"/>
        <end position="3011"/>
    </location>
</feature>
<feature type="compositionally biased region" description="Basic and acidic residues" evidence="1">
    <location>
        <begin position="3169"/>
        <end position="3178"/>
    </location>
</feature>
<feature type="compositionally biased region" description="Polar residues" evidence="1">
    <location>
        <begin position="2857"/>
        <end position="2872"/>
    </location>
</feature>
<feature type="compositionally biased region" description="Basic and acidic residues" evidence="1">
    <location>
        <begin position="2654"/>
        <end position="2663"/>
    </location>
</feature>
<feature type="compositionally biased region" description="Polar residues" evidence="1">
    <location>
        <begin position="2774"/>
        <end position="2785"/>
    </location>
</feature>
<feature type="compositionally biased region" description="Basic and acidic residues" evidence="1">
    <location>
        <begin position="2728"/>
        <end position="2750"/>
    </location>
</feature>
<feature type="region of interest" description="Disordered" evidence="1">
    <location>
        <begin position="2476"/>
        <end position="2603"/>
    </location>
</feature>
<feature type="compositionally biased region" description="Polar residues" evidence="1">
    <location>
        <begin position="1318"/>
        <end position="1334"/>
    </location>
</feature>
<feature type="region of interest" description="Disordered" evidence="1">
    <location>
        <begin position="2369"/>
        <end position="2388"/>
    </location>
</feature>
<name>A0A8S9XJP0_APOLU</name>
<feature type="region of interest" description="Disordered" evidence="1">
    <location>
        <begin position="4656"/>
        <end position="4678"/>
    </location>
</feature>
<feature type="compositionally biased region" description="Basic and acidic residues" evidence="1">
    <location>
        <begin position="35"/>
        <end position="51"/>
    </location>
</feature>
<feature type="region of interest" description="Disordered" evidence="1">
    <location>
        <begin position="1658"/>
        <end position="1754"/>
    </location>
</feature>
<feature type="compositionally biased region" description="Basic and acidic residues" evidence="1">
    <location>
        <begin position="1864"/>
        <end position="1874"/>
    </location>
</feature>
<feature type="compositionally biased region" description="Basic and acidic residues" evidence="1">
    <location>
        <begin position="2581"/>
        <end position="2598"/>
    </location>
</feature>
<feature type="region of interest" description="Disordered" evidence="1">
    <location>
        <begin position="1009"/>
        <end position="1152"/>
    </location>
</feature>
<feature type="compositionally biased region" description="Polar residues" evidence="1">
    <location>
        <begin position="3681"/>
        <end position="3704"/>
    </location>
</feature>
<feature type="compositionally biased region" description="Basic and acidic residues" evidence="1">
    <location>
        <begin position="1501"/>
        <end position="1513"/>
    </location>
</feature>
<feature type="region of interest" description="Disordered" evidence="1">
    <location>
        <begin position="575"/>
        <end position="609"/>
    </location>
</feature>
<feature type="compositionally biased region" description="Polar residues" evidence="1">
    <location>
        <begin position="5917"/>
        <end position="5928"/>
    </location>
</feature>
<sequence length="6252" mass="684238">MQASMNELVQFLEGRDDGVHQPTENSELMEPRSPSSREDSRTISKQLDDSNKLPPPSYIEELVFGILGISEAEQNTAATSLCIPREVVPPERPSDPKPFVIDGTNENFGSGWDESLLESDYDFACLSSYAQEVVITTETQSSGTADKEIANRMVANANDYSLDVLAQEKLDTQGFQVEEALQMATTPTVMCKSVIDTLQEDSTFFEDMGFDIRNSTELKDCKAYYESSTSEINTEASPEDVSRACSNLHIVPMSDGMMEVTSSPPEEFAVSLNRNGGVEIAQVSSPDVAKVPISPGQPMTPPTCQVVASTSQRPVLDLSTCCGANGAVVKNQIVLACSGDPILSENESLDSQDFGMPELVRADDPPPPVADQIYDTPPDLDPVDVPSTKKGVKTTTSTLASAAGEDLLKSGKKITLGILPETIQEATSQEELNDSLGKIVPSFTPDISNQIPAYMNEIYDVRNISLETGCSSTITNSTNQPLAPGSLPLLPVTEEQKTYKKISPTKKTKPFPVKSADSCGVDKGFVRDLLRSVNGGPSSLTGPNCVVEFTNKAPVKTVIRKDLVVGISNVPEKHLDSSGNGTTMANSSPSTSTKHLCSAPTHHVSPPSIVDESNVKVDLKSLPDLPSLLEISDVRTLDKVPSNLGTRDKSTVNPSLQRRVSISDHTVFPNKKTLTERSKKSDSVSQVVKKDASSAVSSLQKTTTIIADVAEDSVTLPQMVEDIKTKKSTLIKMLEKPVISTSMKVSLPISSLDILSVKPAIEKPKRIDGNCKENTNVILGVSTPTMAQRKQYAAPTKERDAKSLLVVGTTNAKKNGQYITKNDFNAPIGKKLMEDEVSKDKVKSDLINPSEVITTPVSSDPTKKPSINTSLRVSGKTCMTNENVGLSLNAKVIKGLLEEMNLTRRPVDLYNKQPETYNMTPIVVGDLDTPKKSLDVLEQFPKTLFGTENSSVGENIVPNKIAATTTSHGKIEEQAEGLKEHPVIDVINSLISSSKLPEVFEELSSSATSIIEKQSVPQSQQREEVEDSTTPVVGKQESKSRNHTNSHKIKSSHGVEPIKKAAAVRTADGQKVAASEKSKPRDSCTGVEVTKTSLAPSPFPQEVSNEKKRVPTRVVSKPTNKPVLDKRASVSEGVVENPVALKSQGIEQSTNQILTEDLDKLKNRSKISSSLEDIAKQKVVSPKVVERRRTRSSLDLSEKPIATQGDVEEHQPKPLDATRVQTSASRNFSDKSRANDVKEKRIVLENVIEKQKARLLRDQVENQEESHLKELSKIPDMTAEIVQKRKGTASQSVADKSQITSLKNAVDQTKQKDMAIEQASQKIETTTSSGSGLNKKTESSRTLMDGKTQASLQAGKKKTSTSEQLKTTTPHAQIANKKTTPQNPQLGQKEEKPLVDKSKTADETSSSLPSAAEGCKKQLQNSVVEKKLKTSKDNLEQKVGTHSKVEVLERKPVVDKAPIESKKASTQQGMTEKSRETAHNTVASESPLTPTEVSKKKKSTHCKELERSMEIENTKTVSSSLPTEVKISSAIVESKKSVHSRDVSEQKCGADKLKTDVARSKVDVSKISPDQNTVEVKMKKTTPEAPEKKRVLEMEATKTTREVSEKKKVVQSKEVAAKSKPAVDNLKPSSTVVVADKIIAIAQKAEGKSKEELLGMVGDTKKSLEDSEKKISLAPSRDEVVGISTKDKSKLSSTTSLDEKNMITSQENKLSKPKLPKGSVDTSQEVSEKKRSQAKEVVVREGSTKTKSKYSSLDKVKADDNKIITSHHVDEKSKLKLQKETAVISQHAVENEGGSSDCKNSVAQRTSKSRSAPSSNTAETEKNKIALPLDLGEISESGLHEKDATNTSNVTEKGKSNAQSVEIVTEKSSKDKSKSSSNNDGAARGKITSSLDIATTKPKFQKENATNAQKVTEKEKDNAQSKKVFSEKPSKGKLKLTAVADKNKISPLDDHLKSETKSQKENALNVNAVEKEKSSAHAKVVIIEEPSNTKSKRSSSSSIAESNEVAESLDVEEKSKRKSQKENVAISHDVAEKDRRCLQSKQVAEKRPPEGISTPSSNTAVTEKNKTAYANTYNMTEEEIGNAQAKEVVSERPSKGKPKPSSSTPEAEAVTEKNKTAYANTHNMTEEEKGNAQAKEVVSERPSKGKPKPSSSTPEAEAVTEKNKTAYANTHNMTEEEKGNAQAKEVVSKRPSKSKPKPSSSTPEAEENRMSLSVDMDKNSKSELQKEKANTSPKETGKEKSGAQVKEVVAEEPSAVKSKSPSNTAVVERNDFATPNVGNKSKQKLQKNATTSHGVVEKEKNSCLTTNQVGELPSKVELKPSSPVVPTEKMNVVTQPVISEKLKGELNDSVIKKSSQTLVEGAVKPKKGLAAEREETASSKNIVIQETTTTETSGKIETLVQKVDDSESSQTPQRKFKKKGVQPEKVLDDPIPSADVPKLAPLTVVSDKTETTLPHVEIKLKEKLLGGIETTEMKPELSVKQKSVLHEEVEEGTEDVSRKVVVDNTNEAKKTKGEVRNEGANEIINNPKGKEKTNVNEIVSPKLSPTKVVAKRHKSPSKAMDQELKSSEIIEKPKPALTRSSGDDNGPKVKTVKNDTSLKKSKSSDLLVGMVNSRTTKMVHTARQLSLESVVIKQNVKVDKAKKPTLGHWRIVKQDKEATKVDTRSASQSKIDDGAVVESKPSLRKRSGTSIDEQPSGKLNSAVGDSSNKAQTKEVKSAVVESTLSATKENKIRPRTRSEISNERKLKDDEQITSINPLHKQVPLDRNATKQTKEASSLKSTSSTPVDIPQKMVESSTKTSTKQNRKPVDVKPLVQTSLTENEIEASKIRSRTRSETSIERKGRHSRSSLDENKKETSGTNDSDAPTNPTQDVETVEKEINSPAKFVCTSDENDKTAVKNETKTRLRTRSETVNEKKLEEKSSSQSKSSDRKADQNELVAKRGSSVDKNMTPAKDGVINVDVPSTTRLSRCDAAHENSNQPRLRTRGERSSEKKMKKQDNSRSKNQPLNNTKIVPKSVDGERISVDDSMKVYDFIDDDAPSNIHTIDQFRNLTGKSVKNKRSSLPTSEALELDVVDKIKTNNPSRKSRSEKTKVVSGKKSRKLSPKKIPANKDDCSIVSEKNDIRNSSNDQKCSKSPDRVSSDVGKEDGPLSSSSGDHSGPREGAATRSRSRDLAHEESTTSPTRVLRSKVKQPTTSIVTNSMNNRVVDADVDSKENPPLPDAISDQRGKANCKTVHKSENSCGKCDSTTVDSVMCKHLSALSKNSVQKIENEDVDITMSKRKTRSCVKQTDKIGDLSDLSHESCPTPKENLLMPKLRSSASRKSNILDPLANEVVFSETKPNMVSKLKYSIDQRDKVESKKDFVEHEDSLSGALTLKTEKVGNDLKIIIKRVKKSSLGEKADSSITCESEAVPKYDREATADTVSKDKLKPLKSVVLDLGSEVLPNQSTVLSPQDNTVCNAEAVSLKTPPMGSIVTPEPDNIQAVNDMSQHREPEGAKSSTRTAQLRSLVLPERSIHSGREHVTFQRDKDRSEKKKLSREDKQWNMLPTLGDLTVRPLTQSPNSPATAEIVKQRSSNVSSRNSSPSKVPTLQSNKLDNLSITDGTNSENEGSSQRRVTRSCLSSASDSLPKSSKKGDDKRGSRDARKETGKRSRTQFENTLGVEDEAPSKTKSRKVDKNPETTVLQSDSSKMSTSIRSKRLNNASKKEQPHEGVISRKSYLELKSVETSYRISSDQDSSIADVSLPKEKAKKDSDANLIHSSSAQDPSKKDVPLETIFPVISSPVTVVDNLVNPETQQNPEKSSSSRRKSKSFPPTKRIPSSAENSSTSAELLDNGRKTSVEEVCMASESLDKILREEDIKEVPSNFDVLAQSPGKSPDSTTNSRADNVISKLAQEPTTVNTQKMSEDSQGVTSTTEIENSLVVNTQLVLMPEEKILELGQGKKEDEGVSSTTVDSKIYSILYSDSKLSGSKKKNMIKPSHSKRQSIEECSTVRDKQTDEEFIVETPPSKHITDLISNNSADLIVFPVNVIRKQVESTSGETSDEKPEYDVRHPRRKIWRLKTDPTKPDDNSVKVQYTSSEASIVKSMSDEELKTRDKPLKKRQVWGIQLDDKVVNVEHGDGGPKKDDRAQDKAESNQSPPACWASNKIVNVENSDVGRRVEDKKVMEKSESIQSPTSTVDQLRHSIVNILSVGAADKKNPAIQKADSRSLPREVTTTTRLRNKKQSKRIRSTCSTKSVSLKGGCLRRKGLRKSPRSMTSFPQRNGKMKLKKQIKKQKKAKKETVVIENSRASCELPQIDKSLETTTKFSERKESSSLNIATTVLPQSNLVQNNMLITSPTKSPSSLLCNDNLPRVSVECSAPVAHNYKELTVDPCADEEASPDYSPLRPPEPDTVSPELPFQERSNFSGTYKPVTTEWNNQCNSGTMIVPSPSSSGGSFIVSPQVTPVPRPITERSRSFSSSSRTSKPRTRRDSHPLPVAAQSPIPVDLSFRRKKTRTHSSTVHPEGLMISRNFGKLDLNGKNPMFYTSYPGDVVTFDLAENQVVLMKPTPTSSSCNPLWRSTDVRANEVAFRKARYNQSKSNCLPFYPENSYKLGCANNLNPMVHPSMLNLSGNLPEWSYKNERVRKDDQSLIVLNKEALQKVVREFNEGMNSMKDSNIVPNNKEFESDDGSSQNRTRLLSMKNVNVSEFGERNFSENHAATFSSASPSTVEEVDIASSQLSTGGKDAKLDHGKTVITEKAKLDHGKTVITEKAKLDHGKTVITEKAGPLSQQSKPNRLCAVGPEGAQDSETVLRNLPLYDQGVNMCNVIAGCTENYKKPAIVDEVIKSSVHNEQQVAQNCSVTPIEEHNVVCSNNYVAKHPNINEISIIPIESCASPDSVIDVVSLPTTESTYYEGQDESANTNENGRNKDAEEQAMLVTEIQSSAEIAEENQGMLVTNIQSPIEIAEVAPVKKAMLLTEVQSSSEVAKLGESGENKAMLVTEIPSSMEIAEVAEVKQKIPVKEIQNSDGIDEVAEVGQAMLITEIQSSSEITEVASGNQTILETDVQSSAEITEVVSGEPTILGTDIRRSVEITDATADKQTELVTEIHSYAEIPSLSELCVLKLPQSVSENVEMISKMDQNIINESEAAVNTDLTSPTKEAEAIDIEKPAVLLPESSLVQLATHEQDNISNNIKETDVHITNFTETNVAIETENLETTQNHSKPLQTSQHLETSVKSKTVSPIENCEVLLKPHDEIQGPMESAGTPTVLPPVSSSLTSIEQNLELPTDPLTLENIDHSVSLKAARVDIVQSGANGNDSCQRVDSMKPTSNEETDLIPVIEFQSQSKKKHADKPTDQEISEKSQVSTDNLPLSEGTCQKIDYISSKPVEELDTIVKPLETESQLQKSEKYPTSDIVCTQEVSEDGQSNLISTSVRSSKSDENLIDVSERLLGPAADKSVNLGDTSDELCKGSSVGLDPIKDLKSTNAIASAELCCKVDVEIETPLPIEQASKVSELEDPITSLTSQKTHELTALPADPCVEVIKEEVVSDHEERSTSSLNTSTSIENICELSKSTNSSIQSLTDESISHNTIVSTNSVSNVHSNCEDHIGRMEGMDQRNVDERSDTSRIGFSDSRKRKLIEYYEDVESNKSFDSPTCLIKRYKQDRAKVRVRPISPTTVDEIVREGMKINHSDLRDIVKCWQKYCLTYGVSRATTVGRAASEEISKISGRETNSREESRRPAAQSRRFEDDLSRPSTSRDLQNEPLRSSSPLTSLRYPKYVTASLLEREKDIQRVMLSNSRVGESFARGVKIHQRDCEVKHTRVESFASSRRSHSIADALSTIPSARPTVHRSYSWILEHLRERRKKMEYIESMNVQSCKDFINGVSKDAIAGCQTTLSLAVATHSRLSGGSVPPPVTNRPPIDLGATTITVISSDSEDGNPTGSEHAMRDRDEVRKRVRRKVGSSVNLPCSCQSPSQNSNCHVCPTCRKEKSHAHGASSPVRSSSTSLYTKVSNMQRREPERVMECAAAVGGGEETVIVPDSNSFHLLKALMTLAGRRPPSSDSFSPPYSLTCDDPGPSSHTEVFSLPYEKELVSTRLTVIPEPPPHEVSPHPLPETARGSTTRCLQEKLAPEEAPCIFEGTENNLQLQGEGGGEFRTQRTPLQHATTPGPSSLHLDYPTFETDDQCAVVQPSRRPDPVSCDSPSSTSQLHHSQVPPTEEDDFSSTSNSSEEANRLLRRVVGKLTPDLLVEIQRLLSGEPPSKKRKE</sequence>
<feature type="compositionally biased region" description="Polar residues" evidence="1">
    <location>
        <begin position="2053"/>
        <end position="2075"/>
    </location>
</feature>
<feature type="compositionally biased region" description="Polar residues" evidence="1">
    <location>
        <begin position="3191"/>
        <end position="3204"/>
    </location>
</feature>
<gene>
    <name evidence="2" type="ORF">GE061_015015</name>
</gene>
<feature type="compositionally biased region" description="Basic and acidic residues" evidence="1">
    <location>
        <begin position="673"/>
        <end position="692"/>
    </location>
</feature>
<feature type="compositionally biased region" description="Basic and acidic residues" evidence="1">
    <location>
        <begin position="3514"/>
        <end position="3543"/>
    </location>
</feature>
<feature type="compositionally biased region" description="Basic and acidic residues" evidence="1">
    <location>
        <begin position="2891"/>
        <end position="2934"/>
    </location>
</feature>
<reference evidence="2" key="1">
    <citation type="journal article" date="2021" name="Mol. Ecol. Resour.">
        <title>Apolygus lucorum genome provides insights into omnivorousness and mesophyll feeding.</title>
        <authorList>
            <person name="Liu Y."/>
            <person name="Liu H."/>
            <person name="Wang H."/>
            <person name="Huang T."/>
            <person name="Liu B."/>
            <person name="Yang B."/>
            <person name="Yin L."/>
            <person name="Li B."/>
            <person name="Zhang Y."/>
            <person name="Zhang S."/>
            <person name="Jiang F."/>
            <person name="Zhang X."/>
            <person name="Ren Y."/>
            <person name="Wang B."/>
            <person name="Wang S."/>
            <person name="Lu Y."/>
            <person name="Wu K."/>
            <person name="Fan W."/>
            <person name="Wang G."/>
        </authorList>
    </citation>
    <scope>NUCLEOTIDE SEQUENCE</scope>
    <source>
        <strain evidence="2">12Hb</strain>
    </source>
</reference>
<feature type="compositionally biased region" description="Polar residues" evidence="1">
    <location>
        <begin position="1479"/>
        <end position="1492"/>
    </location>
</feature>
<evidence type="ECO:0000256" key="1">
    <source>
        <dbReference type="SAM" id="MobiDB-lite"/>
    </source>
</evidence>
<feature type="compositionally biased region" description="Basic and acidic residues" evidence="1">
    <location>
        <begin position="5706"/>
        <end position="5737"/>
    </location>
</feature>
<feature type="region of interest" description="Disordered" evidence="1">
    <location>
        <begin position="1283"/>
        <end position="1521"/>
    </location>
</feature>
<feature type="compositionally biased region" description="Basic and acidic residues" evidence="1">
    <location>
        <begin position="5336"/>
        <end position="5345"/>
    </location>
</feature>
<feature type="compositionally biased region" description="Basic and acidic residues" evidence="1">
    <location>
        <begin position="2215"/>
        <end position="2241"/>
    </location>
</feature>
<feature type="region of interest" description="Disordered" evidence="1">
    <location>
        <begin position="5917"/>
        <end position="5939"/>
    </location>
</feature>
<feature type="compositionally biased region" description="Basic residues" evidence="1">
    <location>
        <begin position="1041"/>
        <end position="1051"/>
    </location>
</feature>
<feature type="compositionally biased region" description="Basic and acidic residues" evidence="1">
    <location>
        <begin position="2560"/>
        <end position="2574"/>
    </location>
</feature>
<feature type="compositionally biased region" description="Basic and acidic residues" evidence="1">
    <location>
        <begin position="3109"/>
        <end position="3123"/>
    </location>
</feature>
<feature type="compositionally biased region" description="Basic and acidic residues" evidence="1">
    <location>
        <begin position="2984"/>
        <end position="3001"/>
    </location>
</feature>
<accession>A0A8S9XJP0</accession>
<feature type="region of interest" description="Disordered" evidence="1">
    <location>
        <begin position="1"/>
        <end position="54"/>
    </location>
</feature>
<feature type="compositionally biased region" description="Polar residues" evidence="1">
    <location>
        <begin position="1793"/>
        <end position="1818"/>
    </location>
</feature>
<feature type="compositionally biased region" description="Polar residues" evidence="1">
    <location>
        <begin position="2688"/>
        <end position="2710"/>
    </location>
</feature>
<feature type="compositionally biased region" description="Polar residues" evidence="1">
    <location>
        <begin position="1009"/>
        <end position="1020"/>
    </location>
</feature>
<feature type="region of interest" description="Disordered" evidence="1">
    <location>
        <begin position="4374"/>
        <end position="4411"/>
    </location>
</feature>
<feature type="compositionally biased region" description="Polar residues" evidence="1">
    <location>
        <begin position="5297"/>
        <end position="5315"/>
    </location>
</feature>
<feature type="region of interest" description="Disordered" evidence="1">
    <location>
        <begin position="3866"/>
        <end position="3886"/>
    </location>
</feature>